<name>A0A834MMX9_RHYFE</name>
<evidence type="ECO:0000313" key="2">
    <source>
        <dbReference type="EMBL" id="KAF7284804.1"/>
    </source>
</evidence>
<evidence type="ECO:0000256" key="1">
    <source>
        <dbReference type="SAM" id="MobiDB-lite"/>
    </source>
</evidence>
<dbReference type="AlphaFoldDB" id="A0A834MMX9"/>
<protein>
    <submittedName>
        <fullName evidence="2">Uncharacterized protein</fullName>
    </submittedName>
</protein>
<keyword evidence="3" id="KW-1185">Reference proteome</keyword>
<accession>A0A834MMX9</accession>
<comment type="caution">
    <text evidence="2">The sequence shown here is derived from an EMBL/GenBank/DDBJ whole genome shotgun (WGS) entry which is preliminary data.</text>
</comment>
<proteinExistence type="predicted"/>
<dbReference type="EMBL" id="JAACXV010000069">
    <property type="protein sequence ID" value="KAF7284804.1"/>
    <property type="molecule type" value="Genomic_DNA"/>
</dbReference>
<reference evidence="2" key="1">
    <citation type="submission" date="2020-08" db="EMBL/GenBank/DDBJ databases">
        <title>Genome sequencing and assembly of the red palm weevil Rhynchophorus ferrugineus.</title>
        <authorList>
            <person name="Dias G.B."/>
            <person name="Bergman C.M."/>
            <person name="Manee M."/>
        </authorList>
    </citation>
    <scope>NUCLEOTIDE SEQUENCE</scope>
    <source>
        <strain evidence="2">AA-2017</strain>
        <tissue evidence="2">Whole larva</tissue>
    </source>
</reference>
<evidence type="ECO:0000313" key="3">
    <source>
        <dbReference type="Proteomes" id="UP000625711"/>
    </source>
</evidence>
<feature type="region of interest" description="Disordered" evidence="1">
    <location>
        <begin position="43"/>
        <end position="77"/>
    </location>
</feature>
<dbReference type="Proteomes" id="UP000625711">
    <property type="component" value="Unassembled WGS sequence"/>
</dbReference>
<organism evidence="2 3">
    <name type="scientific">Rhynchophorus ferrugineus</name>
    <name type="common">Red palm weevil</name>
    <name type="synonym">Curculio ferrugineus</name>
    <dbReference type="NCBI Taxonomy" id="354439"/>
    <lineage>
        <taxon>Eukaryota</taxon>
        <taxon>Metazoa</taxon>
        <taxon>Ecdysozoa</taxon>
        <taxon>Arthropoda</taxon>
        <taxon>Hexapoda</taxon>
        <taxon>Insecta</taxon>
        <taxon>Pterygota</taxon>
        <taxon>Neoptera</taxon>
        <taxon>Endopterygota</taxon>
        <taxon>Coleoptera</taxon>
        <taxon>Polyphaga</taxon>
        <taxon>Cucujiformia</taxon>
        <taxon>Curculionidae</taxon>
        <taxon>Dryophthorinae</taxon>
        <taxon>Rhynchophorus</taxon>
    </lineage>
</organism>
<feature type="compositionally biased region" description="Basic residues" evidence="1">
    <location>
        <begin position="57"/>
        <end position="67"/>
    </location>
</feature>
<feature type="region of interest" description="Disordered" evidence="1">
    <location>
        <begin position="1"/>
        <end position="29"/>
    </location>
</feature>
<gene>
    <name evidence="2" type="ORF">GWI33_021562</name>
</gene>
<feature type="compositionally biased region" description="Basic and acidic residues" evidence="1">
    <location>
        <begin position="7"/>
        <end position="16"/>
    </location>
</feature>
<feature type="compositionally biased region" description="Basic and acidic residues" evidence="1">
    <location>
        <begin position="68"/>
        <end position="77"/>
    </location>
</feature>
<sequence length="113" mass="12821">MRQQRNGGDRDHKDNAAAHSVRRQARSAADETTAYCLCKGMEKSFHDNSPTASASRRSGRVGRRRRPERYNDPDRYRRDMHPRLAAAAAAAAVSVRFCLNFEWGAKKTNDNWG</sequence>